<dbReference type="EMBL" id="CP022685">
    <property type="protein sequence ID" value="ATL28964.1"/>
    <property type="molecule type" value="Genomic_DNA"/>
</dbReference>
<evidence type="ECO:0000256" key="2">
    <source>
        <dbReference type="ARBA" id="ARBA00012438"/>
    </source>
</evidence>
<dbReference type="Proteomes" id="UP000221011">
    <property type="component" value="Chromosome"/>
</dbReference>
<dbReference type="PANTHER" id="PTHR24421">
    <property type="entry name" value="NITRATE/NITRITE SENSOR PROTEIN NARX-RELATED"/>
    <property type="match status" value="1"/>
</dbReference>
<evidence type="ECO:0000256" key="10">
    <source>
        <dbReference type="SAM" id="Phobius"/>
    </source>
</evidence>
<dbReference type="InterPro" id="IPR050482">
    <property type="entry name" value="Sensor_HK_TwoCompSys"/>
</dbReference>
<feature type="transmembrane region" description="Helical" evidence="10">
    <location>
        <begin position="41"/>
        <end position="61"/>
    </location>
</feature>
<dbReference type="RefSeq" id="WP_098243533.1">
    <property type="nucleotide sequence ID" value="NZ_CP022685.1"/>
</dbReference>
<dbReference type="Pfam" id="PF07730">
    <property type="entry name" value="HisKA_3"/>
    <property type="match status" value="1"/>
</dbReference>
<evidence type="ECO:0000256" key="7">
    <source>
        <dbReference type="ARBA" id="ARBA00022840"/>
    </source>
</evidence>
<accession>A0A291QBW4</accession>
<evidence type="ECO:0000256" key="9">
    <source>
        <dbReference type="SAM" id="MobiDB-lite"/>
    </source>
</evidence>
<evidence type="ECO:0000313" key="12">
    <source>
        <dbReference type="EMBL" id="ATL28964.1"/>
    </source>
</evidence>
<feature type="compositionally biased region" description="Low complexity" evidence="9">
    <location>
        <begin position="360"/>
        <end position="385"/>
    </location>
</feature>
<feature type="region of interest" description="Disordered" evidence="9">
    <location>
        <begin position="345"/>
        <end position="385"/>
    </location>
</feature>
<keyword evidence="6 12" id="KW-0418">Kinase</keyword>
<keyword evidence="7" id="KW-0067">ATP-binding</keyword>
<reference evidence="12 13" key="1">
    <citation type="submission" date="2017-08" db="EMBL/GenBank/DDBJ databases">
        <title>Complete Genome Sequence of Streptomyces formicae KY5, the formicamycin producer.</title>
        <authorList>
            <person name="Holmes N.A."/>
            <person name="Devine R."/>
            <person name="Qin Z."/>
            <person name="Seipke R.F."/>
            <person name="Wilkinson B."/>
            <person name="Hutchings M.I."/>
        </authorList>
    </citation>
    <scope>NUCLEOTIDE SEQUENCE [LARGE SCALE GENOMIC DNA]</scope>
    <source>
        <strain evidence="12 13">KY5</strain>
    </source>
</reference>
<dbReference type="KEGG" id="sfk:KY5_3946"/>
<keyword evidence="5" id="KW-0547">Nucleotide-binding</keyword>
<feature type="region of interest" description="Disordered" evidence="9">
    <location>
        <begin position="310"/>
        <end position="329"/>
    </location>
</feature>
<feature type="transmembrane region" description="Helical" evidence="10">
    <location>
        <begin position="93"/>
        <end position="110"/>
    </location>
</feature>
<name>A0A291QBW4_9ACTN</name>
<gene>
    <name evidence="12" type="ORF">KY5_3946</name>
</gene>
<dbReference type="InterPro" id="IPR036890">
    <property type="entry name" value="HATPase_C_sf"/>
</dbReference>
<evidence type="ECO:0000256" key="4">
    <source>
        <dbReference type="ARBA" id="ARBA00022679"/>
    </source>
</evidence>
<dbReference type="GO" id="GO:0005524">
    <property type="term" value="F:ATP binding"/>
    <property type="evidence" value="ECO:0007669"/>
    <property type="project" value="UniProtKB-KW"/>
</dbReference>
<dbReference type="SMART" id="SM00387">
    <property type="entry name" value="HATPase_c"/>
    <property type="match status" value="1"/>
</dbReference>
<evidence type="ECO:0000256" key="3">
    <source>
        <dbReference type="ARBA" id="ARBA00022553"/>
    </source>
</evidence>
<dbReference type="GO" id="GO:0046983">
    <property type="term" value="F:protein dimerization activity"/>
    <property type="evidence" value="ECO:0007669"/>
    <property type="project" value="InterPro"/>
</dbReference>
<dbReference type="GO" id="GO:0016020">
    <property type="term" value="C:membrane"/>
    <property type="evidence" value="ECO:0007669"/>
    <property type="project" value="InterPro"/>
</dbReference>
<evidence type="ECO:0000256" key="8">
    <source>
        <dbReference type="ARBA" id="ARBA00023012"/>
    </source>
</evidence>
<dbReference type="InterPro" id="IPR003594">
    <property type="entry name" value="HATPase_dom"/>
</dbReference>
<keyword evidence="10" id="KW-0472">Membrane</keyword>
<dbReference type="EC" id="2.7.13.3" evidence="2"/>
<feature type="transmembrane region" description="Helical" evidence="10">
    <location>
        <begin position="122"/>
        <end position="140"/>
    </location>
</feature>
<keyword evidence="10" id="KW-1133">Transmembrane helix</keyword>
<dbReference type="InterPro" id="IPR011712">
    <property type="entry name" value="Sig_transdc_His_kin_sub3_dim/P"/>
</dbReference>
<evidence type="ECO:0000256" key="1">
    <source>
        <dbReference type="ARBA" id="ARBA00000085"/>
    </source>
</evidence>
<dbReference type="Pfam" id="PF02518">
    <property type="entry name" value="HATPase_c"/>
    <property type="match status" value="1"/>
</dbReference>
<keyword evidence="8" id="KW-0902">Two-component regulatory system</keyword>
<keyword evidence="3" id="KW-0597">Phosphoprotein</keyword>
<feature type="transmembrane region" description="Helical" evidence="10">
    <location>
        <begin position="67"/>
        <end position="86"/>
    </location>
</feature>
<evidence type="ECO:0000256" key="6">
    <source>
        <dbReference type="ARBA" id="ARBA00022777"/>
    </source>
</evidence>
<dbReference type="CDD" id="cd16917">
    <property type="entry name" value="HATPase_UhpB-NarQ-NarX-like"/>
    <property type="match status" value="1"/>
</dbReference>
<evidence type="ECO:0000313" key="13">
    <source>
        <dbReference type="Proteomes" id="UP000221011"/>
    </source>
</evidence>
<feature type="transmembrane region" description="Helical" evidence="10">
    <location>
        <begin position="12"/>
        <end position="34"/>
    </location>
</feature>
<evidence type="ECO:0000256" key="5">
    <source>
        <dbReference type="ARBA" id="ARBA00022741"/>
    </source>
</evidence>
<keyword evidence="10" id="KW-0812">Transmembrane</keyword>
<evidence type="ECO:0000259" key="11">
    <source>
        <dbReference type="SMART" id="SM00387"/>
    </source>
</evidence>
<sequence length="385" mass="39764">MTAALAAGTTSAQALALGALPIAAALCASAVPLARGRLDRLATPAAICATLSLATAFGYPATGVRTAPAWKLAEAALLLVLLAAVVRWSPWREARIVAPLTAVATAAWPFPLVDGPFLERTGAAAFWLLPAVAAAAAGAYPRRVELRRRAAVTEARRAQRLQLSRDLHDFVAHDISGIVVQAQAARFVAATDPAQAVLALERIEKAGLNALESMDRTVEMLHGPARSPAAALPGLDHLPSLVDEFTAAGGIDAELRLPPETAEALSREAGAAAYRIVVEALTNVRRHAPAATLVRITLTPTPASVELQVSNDAPGTPRVPLPRRRATRGGLGLPALTEHAEALGGTLTAGPHGAGGWRLTATLPRTTAPASAPAPVPAHAQEPQQ</sequence>
<organism evidence="12 13">
    <name type="scientific">Streptomyces formicae</name>
    <dbReference type="NCBI Taxonomy" id="1616117"/>
    <lineage>
        <taxon>Bacteria</taxon>
        <taxon>Bacillati</taxon>
        <taxon>Actinomycetota</taxon>
        <taxon>Actinomycetes</taxon>
        <taxon>Kitasatosporales</taxon>
        <taxon>Streptomycetaceae</taxon>
        <taxon>Streptomyces</taxon>
    </lineage>
</organism>
<feature type="domain" description="Histidine kinase/HSP90-like ATPase" evidence="11">
    <location>
        <begin position="268"/>
        <end position="367"/>
    </location>
</feature>
<protein>
    <recommendedName>
        <fullName evidence="2">histidine kinase</fullName>
        <ecNumber evidence="2">2.7.13.3</ecNumber>
    </recommendedName>
</protein>
<dbReference type="Gene3D" id="3.30.565.10">
    <property type="entry name" value="Histidine kinase-like ATPase, C-terminal domain"/>
    <property type="match status" value="1"/>
</dbReference>
<keyword evidence="13" id="KW-1185">Reference proteome</keyword>
<proteinExistence type="predicted"/>
<dbReference type="AlphaFoldDB" id="A0A291QBW4"/>
<dbReference type="GO" id="GO:0000155">
    <property type="term" value="F:phosphorelay sensor kinase activity"/>
    <property type="evidence" value="ECO:0007669"/>
    <property type="project" value="InterPro"/>
</dbReference>
<dbReference type="PANTHER" id="PTHR24421:SF10">
    <property type="entry name" value="NITRATE_NITRITE SENSOR PROTEIN NARQ"/>
    <property type="match status" value="1"/>
</dbReference>
<keyword evidence="4" id="KW-0808">Transferase</keyword>
<dbReference type="Gene3D" id="1.20.5.1930">
    <property type="match status" value="1"/>
</dbReference>
<dbReference type="SUPFAM" id="SSF55874">
    <property type="entry name" value="ATPase domain of HSP90 chaperone/DNA topoisomerase II/histidine kinase"/>
    <property type="match status" value="1"/>
</dbReference>
<comment type="catalytic activity">
    <reaction evidence="1">
        <text>ATP + protein L-histidine = ADP + protein N-phospho-L-histidine.</text>
        <dbReference type="EC" id="2.7.13.3"/>
    </reaction>
</comment>